<dbReference type="PROSITE" id="PS50090">
    <property type="entry name" value="MYB_LIKE"/>
    <property type="match status" value="1"/>
</dbReference>
<dbReference type="InterPro" id="IPR017884">
    <property type="entry name" value="SANT_dom"/>
</dbReference>
<dbReference type="FunCoup" id="A3GGU0">
    <property type="interactions" value="539"/>
</dbReference>
<dbReference type="EMBL" id="AAVQ01000001">
    <property type="protein sequence ID" value="EAZ63591.2"/>
    <property type="molecule type" value="Genomic_DNA"/>
</dbReference>
<dbReference type="OrthoDB" id="118550at2759"/>
<dbReference type="GO" id="GO:0045893">
    <property type="term" value="P:positive regulation of DNA-templated transcription"/>
    <property type="evidence" value="ECO:0007669"/>
    <property type="project" value="TreeGrafter"/>
</dbReference>
<dbReference type="InterPro" id="IPR007526">
    <property type="entry name" value="SWIRM"/>
</dbReference>
<keyword evidence="3" id="KW-0804">Transcription</keyword>
<sequence>MSSIDPETPTVDETSRNATEDPTSASPVVADDEVVLPKVDVDKLKAEFQDKARTYLVEQSSHVVIPSFSKWFSLDSVHSIEKKSFPDFFTDSAVKSVYKTEEVYTNIRDFMVNVYRLNPREYLTVTAVRKNLAGDVTSIIRVHQFLEKWGIINYQIDPRTKPSLVGPQYTGHFQITLDTPSGLVPYIPENAVVVGSEKKTESVAVAGSNGVLPSPTPSSPETDAKKPLPFNLEVRRNVYASGSKKSSYRPNNTVQYFCNICGKDATEIRYHNLKIKTYVHNPSSTINNASILCSICYNEGLFPSNFQSSDFVKLTKNSELEEWTEQEVLLLLEGIEMFGTYDAPAINGGINANSNAQWEKISEHVGSKTREQCLIKFIQLPIEDKYLTKLVSKDKPVDKSSTANNETLVSDIVKKLIQDEAGKELLKKSSRASLEEAVLEETNLINQIIELTLEKFNSKLAKIEGLQEGLLKVENQLNLERKQVLIERWVQFEKIQKLKAEKPELAEVLDDLIKPVRVNEINKSLNLVKHVDNADKMEVDQQEISQVDSDKLPISVAKPKSYQYWSG</sequence>
<evidence type="ECO:0000313" key="9">
    <source>
        <dbReference type="EMBL" id="EAZ63591.2"/>
    </source>
</evidence>
<dbReference type="SUPFAM" id="SSF46689">
    <property type="entry name" value="Homeodomain-like"/>
    <property type="match status" value="2"/>
</dbReference>
<dbReference type="OMA" id="PSFSKWF"/>
<keyword evidence="4" id="KW-0539">Nucleus</keyword>
<dbReference type="CDD" id="cd00167">
    <property type="entry name" value="SANT"/>
    <property type="match status" value="1"/>
</dbReference>
<dbReference type="PROSITE" id="PS50934">
    <property type="entry name" value="SWIRM"/>
    <property type="match status" value="1"/>
</dbReference>
<name>A3GGU0_PICST</name>
<dbReference type="InterPro" id="IPR041984">
    <property type="entry name" value="Rsc8/Ssr1/Ssr2_ZZ"/>
</dbReference>
<evidence type="ECO:0000256" key="4">
    <source>
        <dbReference type="ARBA" id="ARBA00023242"/>
    </source>
</evidence>
<dbReference type="RefSeq" id="XP_001387614.2">
    <property type="nucleotide sequence ID" value="XM_001387577.1"/>
</dbReference>
<feature type="domain" description="Myb-like" evidence="6">
    <location>
        <begin position="323"/>
        <end position="381"/>
    </location>
</feature>
<evidence type="ECO:0000259" key="8">
    <source>
        <dbReference type="PROSITE" id="PS51293"/>
    </source>
</evidence>
<dbReference type="GO" id="GO:0003677">
    <property type="term" value="F:DNA binding"/>
    <property type="evidence" value="ECO:0007669"/>
    <property type="project" value="UniProtKB-KW"/>
</dbReference>
<evidence type="ECO:0000256" key="3">
    <source>
        <dbReference type="ARBA" id="ARBA00023163"/>
    </source>
</evidence>
<evidence type="ECO:0000259" key="7">
    <source>
        <dbReference type="PROSITE" id="PS50934"/>
    </source>
</evidence>
<organism evidence="9 10">
    <name type="scientific">Scheffersomyces stipitis (strain ATCC 58785 / CBS 6054 / NBRC 10063 / NRRL Y-11545)</name>
    <name type="common">Yeast</name>
    <name type="synonym">Pichia stipitis</name>
    <dbReference type="NCBI Taxonomy" id="322104"/>
    <lineage>
        <taxon>Eukaryota</taxon>
        <taxon>Fungi</taxon>
        <taxon>Dikarya</taxon>
        <taxon>Ascomycota</taxon>
        <taxon>Saccharomycotina</taxon>
        <taxon>Pichiomycetes</taxon>
        <taxon>Debaryomycetaceae</taxon>
        <taxon>Scheffersomyces</taxon>
    </lineage>
</organism>
<evidence type="ECO:0000256" key="5">
    <source>
        <dbReference type="SAM" id="MobiDB-lite"/>
    </source>
</evidence>
<comment type="caution">
    <text evidence="9">The sequence shown here is derived from an EMBL/GenBank/DDBJ whole genome shotgun (WGS) entry which is preliminary data.</text>
</comment>
<keyword evidence="1" id="KW-0805">Transcription regulation</keyword>
<feature type="region of interest" description="Disordered" evidence="5">
    <location>
        <begin position="1"/>
        <end position="29"/>
    </location>
</feature>
<dbReference type="PANTHER" id="PTHR12802:SF150">
    <property type="entry name" value="CHROMATIN STRUCTURE-REMODELING COMPLEX PROTEIN RSC8"/>
    <property type="match status" value="1"/>
</dbReference>
<dbReference type="PANTHER" id="PTHR12802">
    <property type="entry name" value="SWI/SNF COMPLEX-RELATED"/>
    <property type="match status" value="1"/>
</dbReference>
<dbReference type="Pfam" id="PF00249">
    <property type="entry name" value="Myb_DNA-binding"/>
    <property type="match status" value="1"/>
</dbReference>
<dbReference type="InterPro" id="IPR036388">
    <property type="entry name" value="WH-like_DNA-bd_sf"/>
</dbReference>
<feature type="domain" description="SANT" evidence="8">
    <location>
        <begin position="318"/>
        <end position="385"/>
    </location>
</feature>
<dbReference type="AlphaFoldDB" id="A3GGU0"/>
<dbReference type="STRING" id="322104.A3GGU0"/>
<dbReference type="Gene3D" id="1.10.10.10">
    <property type="entry name" value="Winged helix-like DNA-binding domain superfamily/Winged helix DNA-binding domain"/>
    <property type="match status" value="1"/>
</dbReference>
<dbReference type="PROSITE" id="PS51293">
    <property type="entry name" value="SANT"/>
    <property type="match status" value="1"/>
</dbReference>
<dbReference type="GO" id="GO:0042393">
    <property type="term" value="F:histone binding"/>
    <property type="evidence" value="ECO:0007669"/>
    <property type="project" value="TreeGrafter"/>
</dbReference>
<dbReference type="GeneID" id="4851489"/>
<dbReference type="SMART" id="SM00717">
    <property type="entry name" value="SANT"/>
    <property type="match status" value="1"/>
</dbReference>
<dbReference type="Pfam" id="PF04433">
    <property type="entry name" value="SWIRM"/>
    <property type="match status" value="1"/>
</dbReference>
<protein>
    <submittedName>
        <fullName evidence="9">Eighth largest subunit of RSC</fullName>
    </submittedName>
</protein>
<gene>
    <name evidence="9" type="primary">RSC8</name>
    <name evidence="9" type="ORF">PICST_85961</name>
</gene>
<dbReference type="eggNOG" id="KOG1279">
    <property type="taxonomic scope" value="Eukaryota"/>
</dbReference>
<dbReference type="HOGENOM" id="CLU_004447_3_2_1"/>
<evidence type="ECO:0000313" key="10">
    <source>
        <dbReference type="Proteomes" id="UP000002258"/>
    </source>
</evidence>
<dbReference type="Gene3D" id="1.10.10.60">
    <property type="entry name" value="Homeodomain-like"/>
    <property type="match status" value="1"/>
</dbReference>
<dbReference type="InterPro" id="IPR001005">
    <property type="entry name" value="SANT/Myb"/>
</dbReference>
<dbReference type="KEGG" id="pic:PICST_85961"/>
<dbReference type="GO" id="GO:0016514">
    <property type="term" value="C:SWI/SNF complex"/>
    <property type="evidence" value="ECO:0007669"/>
    <property type="project" value="TreeGrafter"/>
</dbReference>
<keyword evidence="10" id="KW-1185">Reference proteome</keyword>
<accession>A3GGU0</accession>
<reference evidence="9 10" key="1">
    <citation type="journal article" date="2007" name="Nat. Biotechnol.">
        <title>Genome sequence of the lignocellulose-bioconverting and xylose-fermenting yeast Pichia stipitis.</title>
        <authorList>
            <person name="Jeffries T.W."/>
            <person name="Grigoriev I.V."/>
            <person name="Grimwood J."/>
            <person name="Laplaza J.M."/>
            <person name="Aerts A."/>
            <person name="Salamov A."/>
            <person name="Schmutz J."/>
            <person name="Lindquist E."/>
            <person name="Dehal P."/>
            <person name="Shapiro H."/>
            <person name="Jin Y.S."/>
            <person name="Passoth V."/>
            <person name="Richardson P.M."/>
        </authorList>
    </citation>
    <scope>NUCLEOTIDE SEQUENCE [LARGE SCALE GENOMIC DNA]</scope>
    <source>
        <strain evidence="10">ATCC 58785 / CBS 6054 / NBRC 10063 / NRRL Y-11545</strain>
    </source>
</reference>
<proteinExistence type="predicted"/>
<keyword evidence="2" id="KW-0238">DNA-binding</keyword>
<dbReference type="FunFam" id="1.10.10.10:FF:000020">
    <property type="entry name" value="SWI/SNF complex subunit SMARCC2 isoform c"/>
    <property type="match status" value="1"/>
</dbReference>
<feature type="domain" description="SWIRM" evidence="7">
    <location>
        <begin position="63"/>
        <end position="163"/>
    </location>
</feature>
<dbReference type="Proteomes" id="UP000002258">
    <property type="component" value="Chromosome 1"/>
</dbReference>
<evidence type="ECO:0000256" key="1">
    <source>
        <dbReference type="ARBA" id="ARBA00023015"/>
    </source>
</evidence>
<feature type="region of interest" description="Disordered" evidence="5">
    <location>
        <begin position="207"/>
        <end position="226"/>
    </location>
</feature>
<dbReference type="InterPro" id="IPR009057">
    <property type="entry name" value="Homeodomain-like_sf"/>
</dbReference>
<evidence type="ECO:0000256" key="2">
    <source>
        <dbReference type="ARBA" id="ARBA00023125"/>
    </source>
</evidence>
<dbReference type="CDD" id="cd02336">
    <property type="entry name" value="ZZ_RSC8"/>
    <property type="match status" value="1"/>
</dbReference>
<dbReference type="InParanoid" id="A3GGU0"/>
<evidence type="ECO:0000259" key="6">
    <source>
        <dbReference type="PROSITE" id="PS50090"/>
    </source>
</evidence>